<reference evidence="3 4" key="1">
    <citation type="submission" date="2024-09" db="EMBL/GenBank/DDBJ databases">
        <title>Chromosome-scale assembly of Riccia sorocarpa.</title>
        <authorList>
            <person name="Paukszto L."/>
        </authorList>
    </citation>
    <scope>NUCLEOTIDE SEQUENCE [LARGE SCALE GENOMIC DNA]</scope>
    <source>
        <strain evidence="3">LP-2024</strain>
        <tissue evidence="3">Aerial parts of the thallus</tissue>
    </source>
</reference>
<feature type="region of interest" description="Disordered" evidence="1">
    <location>
        <begin position="1"/>
        <end position="40"/>
    </location>
</feature>
<dbReference type="AlphaFoldDB" id="A0ABD3HS33"/>
<dbReference type="Gene3D" id="3.40.630.30">
    <property type="match status" value="1"/>
</dbReference>
<dbReference type="Proteomes" id="UP001633002">
    <property type="component" value="Unassembled WGS sequence"/>
</dbReference>
<evidence type="ECO:0000256" key="1">
    <source>
        <dbReference type="SAM" id="MobiDB-lite"/>
    </source>
</evidence>
<dbReference type="InterPro" id="IPR016181">
    <property type="entry name" value="Acyl_CoA_acyltransferase"/>
</dbReference>
<accession>A0ABD3HS33</accession>
<evidence type="ECO:0000313" key="3">
    <source>
        <dbReference type="EMBL" id="KAL3694223.1"/>
    </source>
</evidence>
<dbReference type="SUPFAM" id="SSF55729">
    <property type="entry name" value="Acyl-CoA N-acyltransferases (Nat)"/>
    <property type="match status" value="1"/>
</dbReference>
<gene>
    <name evidence="3" type="ORF">R1sor_007874</name>
</gene>
<dbReference type="Pfam" id="PF13302">
    <property type="entry name" value="Acetyltransf_3"/>
    <property type="match status" value="1"/>
</dbReference>
<organism evidence="3 4">
    <name type="scientific">Riccia sorocarpa</name>
    <dbReference type="NCBI Taxonomy" id="122646"/>
    <lineage>
        <taxon>Eukaryota</taxon>
        <taxon>Viridiplantae</taxon>
        <taxon>Streptophyta</taxon>
        <taxon>Embryophyta</taxon>
        <taxon>Marchantiophyta</taxon>
        <taxon>Marchantiopsida</taxon>
        <taxon>Marchantiidae</taxon>
        <taxon>Marchantiales</taxon>
        <taxon>Ricciaceae</taxon>
        <taxon>Riccia</taxon>
    </lineage>
</organism>
<evidence type="ECO:0000259" key="2">
    <source>
        <dbReference type="Pfam" id="PF13302"/>
    </source>
</evidence>
<keyword evidence="4" id="KW-1185">Reference proteome</keyword>
<sequence>MDTSIPSKEDSTTVQSVSADSIPPPRKTLTGKRIILKPPDPEDDGPLCAVFSDLKTMAYLPQFHRAQGWTLDEMTQYRLETEDEYLQGQRLRLNIHFLEKTEKGGETSTVAGITGFKLKGDGRGEFGIILHHPFWRKGVNTEASYLLLQYGFEGLGLTRIDWYTRSDNVAMRKWCEDLGMEAYEVPGLEMGESVGFSLSHEEWISEVRHLLEQRLS</sequence>
<name>A0ABD3HS33_9MARC</name>
<dbReference type="PANTHER" id="PTHR43610">
    <property type="entry name" value="BLL6696 PROTEIN"/>
    <property type="match status" value="1"/>
</dbReference>
<comment type="caution">
    <text evidence="3">The sequence shown here is derived from an EMBL/GenBank/DDBJ whole genome shotgun (WGS) entry which is preliminary data.</text>
</comment>
<proteinExistence type="predicted"/>
<dbReference type="EMBL" id="JBJQOH010000003">
    <property type="protein sequence ID" value="KAL3694223.1"/>
    <property type="molecule type" value="Genomic_DNA"/>
</dbReference>
<protein>
    <recommendedName>
        <fullName evidence="2">N-acetyltransferase domain-containing protein</fullName>
    </recommendedName>
</protein>
<feature type="domain" description="N-acetyltransferase" evidence="2">
    <location>
        <begin position="33"/>
        <end position="181"/>
    </location>
</feature>
<feature type="compositionally biased region" description="Polar residues" evidence="1">
    <location>
        <begin position="1"/>
        <end position="19"/>
    </location>
</feature>
<dbReference type="PANTHER" id="PTHR43610:SF1">
    <property type="entry name" value="N-ACETYLTRANSFERASE DOMAIN-CONTAINING PROTEIN"/>
    <property type="match status" value="1"/>
</dbReference>
<dbReference type="InterPro" id="IPR000182">
    <property type="entry name" value="GNAT_dom"/>
</dbReference>
<evidence type="ECO:0000313" key="4">
    <source>
        <dbReference type="Proteomes" id="UP001633002"/>
    </source>
</evidence>